<dbReference type="eggNOG" id="ENOG502RG16">
    <property type="taxonomic scope" value="Eukaryota"/>
</dbReference>
<feature type="region of interest" description="Disordered" evidence="1">
    <location>
        <begin position="1"/>
        <end position="33"/>
    </location>
</feature>
<feature type="region of interest" description="Disordered" evidence="1">
    <location>
        <begin position="390"/>
        <end position="432"/>
    </location>
</feature>
<organism evidence="3">
    <name type="scientific">Candida tenuis (strain ATCC 10573 / BCRC 21748 / CBS 615 / JCM 9827 / NBRC 10315 / NRRL Y-1498 / VKM Y-70)</name>
    <name type="common">Yeast</name>
    <name type="synonym">Yamadazyma tenuis</name>
    <dbReference type="NCBI Taxonomy" id="590646"/>
    <lineage>
        <taxon>Eukaryota</taxon>
        <taxon>Fungi</taxon>
        <taxon>Dikarya</taxon>
        <taxon>Ascomycota</taxon>
        <taxon>Saccharomycotina</taxon>
        <taxon>Pichiomycetes</taxon>
        <taxon>Debaryomycetaceae</taxon>
        <taxon>Yamadazyma</taxon>
    </lineage>
</organism>
<dbReference type="Pfam" id="PF08618">
    <property type="entry name" value="Opi1"/>
    <property type="match status" value="1"/>
</dbReference>
<dbReference type="GeneID" id="18249914"/>
<accession>G3B9S3</accession>
<dbReference type="KEGG" id="cten:18249914"/>
<dbReference type="EMBL" id="GL996527">
    <property type="protein sequence ID" value="EGV61956.1"/>
    <property type="molecule type" value="Genomic_DNA"/>
</dbReference>
<protein>
    <submittedName>
        <fullName evidence="2">Uncharacterized protein</fullName>
    </submittedName>
</protein>
<dbReference type="PANTHER" id="PTHR38406">
    <property type="entry name" value="TRANSCRIPTIONAL REPRESSOR OPI1"/>
    <property type="match status" value="1"/>
</dbReference>
<feature type="compositionally biased region" description="Polar residues" evidence="1">
    <location>
        <begin position="395"/>
        <end position="432"/>
    </location>
</feature>
<dbReference type="HOGENOM" id="CLU_033352_0_0_1"/>
<dbReference type="GO" id="GO:0006357">
    <property type="term" value="P:regulation of transcription by RNA polymerase II"/>
    <property type="evidence" value="ECO:0007669"/>
    <property type="project" value="TreeGrafter"/>
</dbReference>
<name>G3B9S3_CANTC</name>
<evidence type="ECO:0000313" key="2">
    <source>
        <dbReference type="EMBL" id="EGV61956.1"/>
    </source>
</evidence>
<feature type="compositionally biased region" description="Low complexity" evidence="1">
    <location>
        <begin position="269"/>
        <end position="280"/>
    </location>
</feature>
<feature type="compositionally biased region" description="Basic and acidic residues" evidence="1">
    <location>
        <begin position="239"/>
        <end position="255"/>
    </location>
</feature>
<sequence>MMTDSAKRNLSNTTASDSPPSYSESNAVSSHQASYATQSAYPYAGYTSETFQGKESESYVLPPLETPNAGSPLVVSPAAVNDDLVAAEALTRLTATPPPMNHISTPMSNLSIDEGQSSNSNELKHPLIAKVSRVTQHPIVRDAFKYYEDSKRNYPHFNYAAGIVERAAIPMVNRIELNLNSRHRHNLEKPIKKKKRKLNRTDRKETKKRLQFCLHLLRLANDQITNQVTFFQSKLADREVRREQPEVNDEKSQFEKDDDNVNVDSKSIQQTPTRQQSPTSEGEKNEPNQVAQETNTEIIAIVKKIIHVISNFKASNLNTDNSSGDSTELRSTIRDIILKLPSQLQQSATPGSNTQQTNDKIFVFAKESLDMISRLTNVFDDQLKKAETWIGADDNASTPAQPNGSETGSDFGSSTQSPTPNYTYNGDNKIQS</sequence>
<dbReference type="PANTHER" id="PTHR38406:SF1">
    <property type="entry name" value="TRANSCRIPTIONAL REPRESSOR OPI1"/>
    <property type="match status" value="1"/>
</dbReference>
<evidence type="ECO:0000313" key="3">
    <source>
        <dbReference type="Proteomes" id="UP000000707"/>
    </source>
</evidence>
<proteinExistence type="predicted"/>
<dbReference type="InterPro" id="IPR013927">
    <property type="entry name" value="TF_Opi1_Ccg-8"/>
</dbReference>
<dbReference type="GO" id="GO:0008654">
    <property type="term" value="P:phospholipid biosynthetic process"/>
    <property type="evidence" value="ECO:0007669"/>
    <property type="project" value="TreeGrafter"/>
</dbReference>
<keyword evidence="3" id="KW-1185">Reference proteome</keyword>
<dbReference type="AlphaFoldDB" id="G3B9S3"/>
<dbReference type="GO" id="GO:0005634">
    <property type="term" value="C:nucleus"/>
    <property type="evidence" value="ECO:0007669"/>
    <property type="project" value="TreeGrafter"/>
</dbReference>
<dbReference type="OrthoDB" id="2441642at2759"/>
<evidence type="ECO:0000256" key="1">
    <source>
        <dbReference type="SAM" id="MobiDB-lite"/>
    </source>
</evidence>
<dbReference type="Proteomes" id="UP000000707">
    <property type="component" value="Unassembled WGS sequence"/>
</dbReference>
<feature type="region of interest" description="Disordered" evidence="1">
    <location>
        <begin position="239"/>
        <end position="291"/>
    </location>
</feature>
<dbReference type="GO" id="GO:0030968">
    <property type="term" value="P:endoplasmic reticulum unfolded protein response"/>
    <property type="evidence" value="ECO:0007669"/>
    <property type="project" value="TreeGrafter"/>
</dbReference>
<feature type="compositionally biased region" description="Polar residues" evidence="1">
    <location>
        <begin position="8"/>
        <end position="33"/>
    </location>
</feature>
<reference evidence="2 3" key="1">
    <citation type="journal article" date="2011" name="Proc. Natl. Acad. Sci. U.S.A.">
        <title>Comparative genomics of xylose-fermenting fungi for enhanced biofuel production.</title>
        <authorList>
            <person name="Wohlbach D.J."/>
            <person name="Kuo A."/>
            <person name="Sato T.K."/>
            <person name="Potts K.M."/>
            <person name="Salamov A.A."/>
            <person name="LaButti K.M."/>
            <person name="Sun H."/>
            <person name="Clum A."/>
            <person name="Pangilinan J.L."/>
            <person name="Lindquist E.A."/>
            <person name="Lucas S."/>
            <person name="Lapidus A."/>
            <person name="Jin M."/>
            <person name="Gunawan C."/>
            <person name="Balan V."/>
            <person name="Dale B.E."/>
            <person name="Jeffries T.W."/>
            <person name="Zinkel R."/>
            <person name="Barry K.W."/>
            <person name="Grigoriev I.V."/>
            <person name="Gasch A.P."/>
        </authorList>
    </citation>
    <scope>NUCLEOTIDE SEQUENCE [LARGE SCALE GENOMIC DNA]</scope>
    <source>
        <strain evidence="3">ATCC 10573 / BCRC 21748 / CBS 615 / JCM 9827 / NBRC 10315 / NRRL Y-1498 / VKM Y-70</strain>
    </source>
</reference>
<gene>
    <name evidence="2" type="ORF">CANTEDRAFT_135885</name>
</gene>
<dbReference type="GO" id="GO:0003714">
    <property type="term" value="F:transcription corepressor activity"/>
    <property type="evidence" value="ECO:0007669"/>
    <property type="project" value="InterPro"/>
</dbReference>
<dbReference type="GO" id="GO:0005783">
    <property type="term" value="C:endoplasmic reticulum"/>
    <property type="evidence" value="ECO:0007669"/>
    <property type="project" value="TreeGrafter"/>
</dbReference>
<dbReference type="STRING" id="590646.G3B9S3"/>